<evidence type="ECO:0000313" key="2">
    <source>
        <dbReference type="EMBL" id="MDA3733964.1"/>
    </source>
</evidence>
<dbReference type="EMBL" id="JAQIFT010000069">
    <property type="protein sequence ID" value="MDA3733964.1"/>
    <property type="molecule type" value="Genomic_DNA"/>
</dbReference>
<reference evidence="2" key="1">
    <citation type="journal article" date="2023" name="Int. J. Syst. Evol. Microbiol.">
        <title>&lt;i&gt;Holtiella tumoricola&lt;/i&gt; gen. nov. sp. nov., isolated from a human clinical sample.</title>
        <authorList>
            <person name="Allen-Vercoe E."/>
            <person name="Daigneault M.C."/>
            <person name="Vancuren S.J."/>
            <person name="Cochrane K."/>
            <person name="O'Neal L.L."/>
            <person name="Sankaranarayanan K."/>
            <person name="Lawson P.A."/>
        </authorList>
    </citation>
    <scope>NUCLEOTIDE SEQUENCE</scope>
    <source>
        <strain evidence="2">CC70A</strain>
    </source>
</reference>
<dbReference type="AlphaFoldDB" id="A0AA42DR97"/>
<dbReference type="SUPFAM" id="SSF53756">
    <property type="entry name" value="UDP-Glycosyltransferase/glycogen phosphorylase"/>
    <property type="match status" value="2"/>
</dbReference>
<dbReference type="Gene3D" id="3.40.50.2000">
    <property type="entry name" value="Glycogen Phosphorylase B"/>
    <property type="match status" value="2"/>
</dbReference>
<dbReference type="PANTHER" id="PTHR12526">
    <property type="entry name" value="GLYCOSYLTRANSFERASE"/>
    <property type="match status" value="1"/>
</dbReference>
<dbReference type="Pfam" id="PF00534">
    <property type="entry name" value="Glycos_transf_1"/>
    <property type="match status" value="1"/>
</dbReference>
<dbReference type="GO" id="GO:0016757">
    <property type="term" value="F:glycosyltransferase activity"/>
    <property type="evidence" value="ECO:0007669"/>
    <property type="project" value="InterPro"/>
</dbReference>
<dbReference type="PANTHER" id="PTHR12526:SF630">
    <property type="entry name" value="GLYCOSYLTRANSFERASE"/>
    <property type="match status" value="1"/>
</dbReference>
<name>A0AA42DR97_9FIRM</name>
<feature type="domain" description="Glycosyl transferase family 1" evidence="1">
    <location>
        <begin position="7"/>
        <end position="150"/>
    </location>
</feature>
<protein>
    <submittedName>
        <fullName evidence="2">Glycosyltransferase</fullName>
    </submittedName>
</protein>
<comment type="caution">
    <text evidence="2">The sequence shown here is derived from an EMBL/GenBank/DDBJ whole genome shotgun (WGS) entry which is preliminary data.</text>
</comment>
<evidence type="ECO:0000259" key="1">
    <source>
        <dbReference type="Pfam" id="PF00534"/>
    </source>
</evidence>
<proteinExistence type="predicted"/>
<dbReference type="InterPro" id="IPR001296">
    <property type="entry name" value="Glyco_trans_1"/>
</dbReference>
<dbReference type="CDD" id="cd03811">
    <property type="entry name" value="GT4_GT28_WabH-like"/>
    <property type="match status" value="1"/>
</dbReference>
<dbReference type="RefSeq" id="WP_271013629.1">
    <property type="nucleotide sequence ID" value="NZ_JAQIFT010000069.1"/>
</dbReference>
<keyword evidence="3" id="KW-1185">Reference proteome</keyword>
<evidence type="ECO:0000313" key="3">
    <source>
        <dbReference type="Proteomes" id="UP001169242"/>
    </source>
</evidence>
<dbReference type="Proteomes" id="UP001169242">
    <property type="component" value="Unassembled WGS sequence"/>
</dbReference>
<sequence length="549" mass="62967">MQRILHVVTVGRLVWEKGYERLIKIHARLIKEGIRHTLTIIGEGVLHAELEKVIQNLGVGASCKLLGAKSNPLPYMKQADLFVCSSISEGLSGVVVESMYLNKPIVATRSIGPSELLQEGVYGLLVDNTEEGLYDGIKRMLQDKELRDYYTHKLENASDFPFNEALVLKQLENLFVPIDRKRKTRVLFIMMNMLLGGAETVLAHILEIMDYSKYEIELVVLADSKSDAIWLNPKAKVRFIYPSEEAFWMAYQAGSLELGLGTDYDYEVGFLGIIGPLLFKTYGNPNAIKINWVHGEFKYSFGGYDRQTIQTLYDEVDLIVCVSEKLQETVVEYLGETYRSKLKVIYNPYSCESIRTKADDTPEYSLEEIFSSNISIKEYTKLREVLKDYRKILFLIYDINTINPQFLAFLQQIEGEYEIEIQSVIKGNECIEIRGFKGGLFKDLNELWKRIEHSEMITLESQGYDCIIACGGILTVWLISELKTPIDKMSWVQQDYPSSHIGYTLDYTRKLYERISKIICPTEKIRQTYLVALGESYENKIEVIDNGCR</sequence>
<gene>
    <name evidence="2" type="ORF">PBV87_21040</name>
</gene>
<accession>A0AA42DR97</accession>
<organism evidence="2 3">
    <name type="scientific">Holtiella tumoricola</name>
    <dbReference type="NCBI Taxonomy" id="3018743"/>
    <lineage>
        <taxon>Bacteria</taxon>
        <taxon>Bacillati</taxon>
        <taxon>Bacillota</taxon>
        <taxon>Clostridia</taxon>
        <taxon>Lachnospirales</taxon>
        <taxon>Cellulosilyticaceae</taxon>
        <taxon>Holtiella</taxon>
    </lineage>
</organism>